<evidence type="ECO:0000313" key="2">
    <source>
        <dbReference type="EMBL" id="GAP41062.1"/>
    </source>
</evidence>
<dbReference type="AlphaFoldDB" id="A0A0S7BVP8"/>
<dbReference type="STRING" id="1678840.ATC1_131044"/>
<keyword evidence="3" id="KW-1185">Reference proteome</keyword>
<gene>
    <name evidence="2" type="ORF">ATC1_131044</name>
</gene>
<dbReference type="Gene3D" id="1.10.150.20">
    <property type="entry name" value="5' to 3' exonuclease, C-terminal subdomain"/>
    <property type="match status" value="1"/>
</dbReference>
<sequence length="236" mass="26254">MFFGPVSPLASLFLQSSAAQEKKTSNELPWWGYLIILLFLILILWKIYHPQKKEITKAPSAPAEKKTSNVDEIINPMTEESLPVKTVNDEPFDTEATDVEPGEFKSVKTATIFEPPDDELPEITNDLLEPDENLITPTADTQLLEDQKLKETMAEEDLTLIEGIGPKIQTVLKAAGIKTFLQLSELKAEQIKEILTTAGIRLGDPSSWPEQAHLAALGKMDELKLFQDKLSGGRKV</sequence>
<feature type="transmembrane region" description="Helical" evidence="1">
    <location>
        <begin position="28"/>
        <end position="48"/>
    </location>
</feature>
<dbReference type="OrthoDB" id="166582at2"/>
<keyword evidence="1" id="KW-1133">Transmembrane helix</keyword>
<reference evidence="2" key="1">
    <citation type="journal article" date="2015" name="Genome Announc.">
        <title>Draft Genome Sequence of Anaerolineae Strain TC1, a Novel Isolate from a Methanogenic Wastewater Treatment System.</title>
        <authorList>
            <person name="Matsuura N."/>
            <person name="Tourlousse D.M."/>
            <person name="Sun L."/>
            <person name="Toyonaga M."/>
            <person name="Kuroda K."/>
            <person name="Ohashi A."/>
            <person name="Cruz R."/>
            <person name="Yamaguchi T."/>
            <person name="Sekiguchi Y."/>
        </authorList>
    </citation>
    <scope>NUCLEOTIDE SEQUENCE [LARGE SCALE GENOMIC DNA]</scope>
    <source>
        <strain evidence="2">TC1</strain>
    </source>
</reference>
<name>A0A0S7BVP8_9CHLR</name>
<dbReference type="EMBL" id="DF968181">
    <property type="protein sequence ID" value="GAP41062.1"/>
    <property type="molecule type" value="Genomic_DNA"/>
</dbReference>
<dbReference type="RefSeq" id="WP_062281504.1">
    <property type="nucleotide sequence ID" value="NZ_DF968181.1"/>
</dbReference>
<keyword evidence="1" id="KW-0812">Transmembrane</keyword>
<dbReference type="Proteomes" id="UP000053370">
    <property type="component" value="Unassembled WGS sequence"/>
</dbReference>
<accession>A0A0S7BVP8</accession>
<evidence type="ECO:0008006" key="4">
    <source>
        <dbReference type="Google" id="ProtNLM"/>
    </source>
</evidence>
<proteinExistence type="predicted"/>
<evidence type="ECO:0000256" key="1">
    <source>
        <dbReference type="SAM" id="Phobius"/>
    </source>
</evidence>
<protein>
    <recommendedName>
        <fullName evidence="4">DUF4332 domain-containing protein</fullName>
    </recommendedName>
</protein>
<keyword evidence="1" id="KW-0472">Membrane</keyword>
<organism evidence="2">
    <name type="scientific">Flexilinea flocculi</name>
    <dbReference type="NCBI Taxonomy" id="1678840"/>
    <lineage>
        <taxon>Bacteria</taxon>
        <taxon>Bacillati</taxon>
        <taxon>Chloroflexota</taxon>
        <taxon>Anaerolineae</taxon>
        <taxon>Anaerolineales</taxon>
        <taxon>Anaerolineaceae</taxon>
        <taxon>Flexilinea</taxon>
    </lineage>
</organism>
<evidence type="ECO:0000313" key="3">
    <source>
        <dbReference type="Proteomes" id="UP000053370"/>
    </source>
</evidence>